<dbReference type="AlphaFoldDB" id="A0AAV0W9W2"/>
<sequence>MENSSLNTPSQWDIQDPNREKSSNKFAVKVIQERGENTPNSARKRRSIHWWSTEINKMRKKVIHLRRRYTRKKPRQADTECTEEYEERRNARLVMSK</sequence>
<gene>
    <name evidence="2" type="ORF">MEUPH1_LOCUS8781</name>
</gene>
<feature type="region of interest" description="Disordered" evidence="1">
    <location>
        <begin position="1"/>
        <end position="23"/>
    </location>
</feature>
<dbReference type="Proteomes" id="UP001160148">
    <property type="component" value="Unassembled WGS sequence"/>
</dbReference>
<feature type="compositionally biased region" description="Polar residues" evidence="1">
    <location>
        <begin position="1"/>
        <end position="13"/>
    </location>
</feature>
<proteinExistence type="predicted"/>
<reference evidence="2 3" key="1">
    <citation type="submission" date="2023-01" db="EMBL/GenBank/DDBJ databases">
        <authorList>
            <person name="Whitehead M."/>
        </authorList>
    </citation>
    <scope>NUCLEOTIDE SEQUENCE [LARGE SCALE GENOMIC DNA]</scope>
</reference>
<evidence type="ECO:0000313" key="2">
    <source>
        <dbReference type="EMBL" id="CAI6352557.1"/>
    </source>
</evidence>
<dbReference type="EMBL" id="CARXXK010000002">
    <property type="protein sequence ID" value="CAI6352557.1"/>
    <property type="molecule type" value="Genomic_DNA"/>
</dbReference>
<protein>
    <submittedName>
        <fullName evidence="2">Uncharacterized protein</fullName>
    </submittedName>
</protein>
<accession>A0AAV0W9W2</accession>
<comment type="caution">
    <text evidence="2">The sequence shown here is derived from an EMBL/GenBank/DDBJ whole genome shotgun (WGS) entry which is preliminary data.</text>
</comment>
<evidence type="ECO:0000256" key="1">
    <source>
        <dbReference type="SAM" id="MobiDB-lite"/>
    </source>
</evidence>
<evidence type="ECO:0000313" key="3">
    <source>
        <dbReference type="Proteomes" id="UP001160148"/>
    </source>
</evidence>
<keyword evidence="3" id="KW-1185">Reference proteome</keyword>
<name>A0AAV0W9W2_9HEMI</name>
<organism evidence="2 3">
    <name type="scientific">Macrosiphum euphorbiae</name>
    <name type="common">potato aphid</name>
    <dbReference type="NCBI Taxonomy" id="13131"/>
    <lineage>
        <taxon>Eukaryota</taxon>
        <taxon>Metazoa</taxon>
        <taxon>Ecdysozoa</taxon>
        <taxon>Arthropoda</taxon>
        <taxon>Hexapoda</taxon>
        <taxon>Insecta</taxon>
        <taxon>Pterygota</taxon>
        <taxon>Neoptera</taxon>
        <taxon>Paraneoptera</taxon>
        <taxon>Hemiptera</taxon>
        <taxon>Sternorrhyncha</taxon>
        <taxon>Aphidomorpha</taxon>
        <taxon>Aphidoidea</taxon>
        <taxon>Aphididae</taxon>
        <taxon>Macrosiphini</taxon>
        <taxon>Macrosiphum</taxon>
    </lineage>
</organism>